<organism evidence="2 3">
    <name type="scientific">Porites evermanni</name>
    <dbReference type="NCBI Taxonomy" id="104178"/>
    <lineage>
        <taxon>Eukaryota</taxon>
        <taxon>Metazoa</taxon>
        <taxon>Cnidaria</taxon>
        <taxon>Anthozoa</taxon>
        <taxon>Hexacorallia</taxon>
        <taxon>Scleractinia</taxon>
        <taxon>Fungiina</taxon>
        <taxon>Poritidae</taxon>
        <taxon>Porites</taxon>
    </lineage>
</organism>
<dbReference type="PROSITE" id="PS51257">
    <property type="entry name" value="PROKAR_LIPOPROTEIN"/>
    <property type="match status" value="1"/>
</dbReference>
<gene>
    <name evidence="2" type="ORF">PEVE_00042042</name>
</gene>
<reference evidence="2 3" key="1">
    <citation type="submission" date="2022-05" db="EMBL/GenBank/DDBJ databases">
        <authorList>
            <consortium name="Genoscope - CEA"/>
            <person name="William W."/>
        </authorList>
    </citation>
    <scope>NUCLEOTIDE SEQUENCE [LARGE SCALE GENOMIC DNA]</scope>
</reference>
<dbReference type="EMBL" id="CALNXI010000812">
    <property type="protein sequence ID" value="CAH3141103.1"/>
    <property type="molecule type" value="Genomic_DNA"/>
</dbReference>
<protein>
    <submittedName>
        <fullName evidence="2">Uncharacterized protein</fullName>
    </submittedName>
</protein>
<dbReference type="Proteomes" id="UP001159427">
    <property type="component" value="Unassembled WGS sequence"/>
</dbReference>
<comment type="caution">
    <text evidence="2">The sequence shown here is derived from an EMBL/GenBank/DDBJ whole genome shotgun (WGS) entry which is preliminary data.</text>
</comment>
<accession>A0ABN8PE26</accession>
<keyword evidence="1" id="KW-0732">Signal</keyword>
<evidence type="ECO:0000313" key="3">
    <source>
        <dbReference type="Proteomes" id="UP001159427"/>
    </source>
</evidence>
<feature type="signal peptide" evidence="1">
    <location>
        <begin position="1"/>
        <end position="17"/>
    </location>
</feature>
<keyword evidence="3" id="KW-1185">Reference proteome</keyword>
<name>A0ABN8PE26_9CNID</name>
<evidence type="ECO:0000256" key="1">
    <source>
        <dbReference type="SAM" id="SignalP"/>
    </source>
</evidence>
<sequence>MFLRIFLFFFLMVLTSCSETKKDTQDSPPGLLQALRSKYLGHIRGKRTDAEDYPPLGEALNTAYLGHIRGKRTDAEDYPPLGEALNTAYLGHIRGKRTLKGWGFNPALREAFNKLQFYGPHLRGKRTGGWESNKDLLEVLNNAYSGHIRGKRQQDTSKNSQ</sequence>
<evidence type="ECO:0000313" key="2">
    <source>
        <dbReference type="EMBL" id="CAH3141103.1"/>
    </source>
</evidence>
<feature type="chain" id="PRO_5045351342" evidence="1">
    <location>
        <begin position="18"/>
        <end position="161"/>
    </location>
</feature>
<proteinExistence type="predicted"/>